<evidence type="ECO:0000313" key="3">
    <source>
        <dbReference type="Proteomes" id="UP001370348"/>
    </source>
</evidence>
<keyword evidence="2" id="KW-0255">Endonuclease</keyword>
<evidence type="ECO:0000313" key="2">
    <source>
        <dbReference type="EMBL" id="WXB12678.1"/>
    </source>
</evidence>
<dbReference type="InterPro" id="IPR008538">
    <property type="entry name" value="Uma2"/>
</dbReference>
<feature type="domain" description="Putative restriction endonuclease" evidence="1">
    <location>
        <begin position="17"/>
        <end position="156"/>
    </location>
</feature>
<name>A0ABZ2LP42_9BACT</name>
<dbReference type="Gene3D" id="3.90.1570.10">
    <property type="entry name" value="tt1808, chain A"/>
    <property type="match status" value="1"/>
</dbReference>
<dbReference type="EMBL" id="CP089984">
    <property type="protein sequence ID" value="WXB12678.1"/>
    <property type="molecule type" value="Genomic_DNA"/>
</dbReference>
<reference evidence="2 3" key="1">
    <citation type="submission" date="2021-12" db="EMBL/GenBank/DDBJ databases">
        <title>Discovery of the Pendulisporaceae a myxobacterial family with distinct sporulation behavior and unique specialized metabolism.</title>
        <authorList>
            <person name="Garcia R."/>
            <person name="Popoff A."/>
            <person name="Bader C.D."/>
            <person name="Loehr J."/>
            <person name="Walesch S."/>
            <person name="Walt C."/>
            <person name="Boldt J."/>
            <person name="Bunk B."/>
            <person name="Haeckl F.J.F.P.J."/>
            <person name="Gunesch A.P."/>
            <person name="Birkelbach J."/>
            <person name="Nuebel U."/>
            <person name="Pietschmann T."/>
            <person name="Bach T."/>
            <person name="Mueller R."/>
        </authorList>
    </citation>
    <scope>NUCLEOTIDE SEQUENCE [LARGE SCALE GENOMIC DNA]</scope>
    <source>
        <strain evidence="2 3">MSr11954</strain>
    </source>
</reference>
<dbReference type="RefSeq" id="WP_394822298.1">
    <property type="nucleotide sequence ID" value="NZ_CP089984.1"/>
</dbReference>
<dbReference type="InterPro" id="IPR012296">
    <property type="entry name" value="Nuclease_put_TT1808"/>
</dbReference>
<dbReference type="GO" id="GO:0004519">
    <property type="term" value="F:endonuclease activity"/>
    <property type="evidence" value="ECO:0007669"/>
    <property type="project" value="UniProtKB-KW"/>
</dbReference>
<dbReference type="SUPFAM" id="SSF52980">
    <property type="entry name" value="Restriction endonuclease-like"/>
    <property type="match status" value="1"/>
</dbReference>
<proteinExistence type="predicted"/>
<gene>
    <name evidence="2" type="ORF">LZC94_33115</name>
</gene>
<keyword evidence="2" id="KW-0540">Nuclease</keyword>
<dbReference type="CDD" id="cd06260">
    <property type="entry name" value="DUF820-like"/>
    <property type="match status" value="1"/>
</dbReference>
<organism evidence="2 3">
    <name type="scientific">Pendulispora albinea</name>
    <dbReference type="NCBI Taxonomy" id="2741071"/>
    <lineage>
        <taxon>Bacteria</taxon>
        <taxon>Pseudomonadati</taxon>
        <taxon>Myxococcota</taxon>
        <taxon>Myxococcia</taxon>
        <taxon>Myxococcales</taxon>
        <taxon>Sorangiineae</taxon>
        <taxon>Pendulisporaceae</taxon>
        <taxon>Pendulispora</taxon>
    </lineage>
</organism>
<keyword evidence="3" id="KW-1185">Reference proteome</keyword>
<accession>A0ABZ2LP42</accession>
<keyword evidence="2" id="KW-0378">Hydrolase</keyword>
<dbReference type="Proteomes" id="UP001370348">
    <property type="component" value="Chromosome"/>
</dbReference>
<dbReference type="InterPro" id="IPR011335">
    <property type="entry name" value="Restrct_endonuc-II-like"/>
</dbReference>
<sequence length="258" mass="27657">MSASNSNTRGPFHADELRPGDRYELSNGHPIYCLPAGARHAHGNIVGALPLATDPAVESAGIDAGFSPTPHILRAPDIAVGGVPNEPGWIRGAPPLAVEYADTGTDEADLKLKIHELLTAGTEHVWIVRLVGPRRVEVHRPNEPVRTVSSGDVLVADGILKNPVPVDALYDRDKAYQATFQNLLERQGYASLDAVRAEGREEGREEATAQAILHVLAARNLVATDEQKARILACRDPALLDAWLTRAATEASVDALFA</sequence>
<evidence type="ECO:0000259" key="1">
    <source>
        <dbReference type="Pfam" id="PF05685"/>
    </source>
</evidence>
<protein>
    <submittedName>
        <fullName evidence="2">Uma2 family endonuclease</fullName>
    </submittedName>
</protein>
<dbReference type="Pfam" id="PF05685">
    <property type="entry name" value="Uma2"/>
    <property type="match status" value="1"/>
</dbReference>